<keyword evidence="6" id="KW-0813">Transport</keyword>
<dbReference type="EMBL" id="CADEPI010000037">
    <property type="protein sequence ID" value="CAB3368415.1"/>
    <property type="molecule type" value="Genomic_DNA"/>
</dbReference>
<feature type="repeat" description="Solcar" evidence="5">
    <location>
        <begin position="1"/>
        <end position="45"/>
    </location>
</feature>
<dbReference type="GO" id="GO:0016020">
    <property type="term" value="C:membrane"/>
    <property type="evidence" value="ECO:0007669"/>
    <property type="project" value="UniProtKB-SubCell"/>
</dbReference>
<comment type="caution">
    <text evidence="7">The sequence shown here is derived from an EMBL/GenBank/DDBJ whole genome shotgun (WGS) entry which is preliminary data.</text>
</comment>
<keyword evidence="4 5" id="KW-0472">Membrane</keyword>
<gene>
    <name evidence="7" type="ORF">CLODIP_2_CD06778</name>
</gene>
<accession>A0A8S1CSY5</accession>
<dbReference type="GO" id="GO:0015187">
    <property type="term" value="F:glycine transmembrane transporter activity"/>
    <property type="evidence" value="ECO:0007669"/>
    <property type="project" value="TreeGrafter"/>
</dbReference>
<dbReference type="SUPFAM" id="SSF103506">
    <property type="entry name" value="Mitochondrial carrier"/>
    <property type="match status" value="1"/>
</dbReference>
<dbReference type="InterPro" id="IPR023395">
    <property type="entry name" value="MCP_dom_sf"/>
</dbReference>
<evidence type="ECO:0000256" key="6">
    <source>
        <dbReference type="RuleBase" id="RU000488"/>
    </source>
</evidence>
<dbReference type="AlphaFoldDB" id="A0A8S1CSY5"/>
<keyword evidence="3 5" id="KW-0812">Transmembrane</keyword>
<proteinExistence type="inferred from homology"/>
<dbReference type="Gene3D" id="1.50.40.10">
    <property type="entry name" value="Mitochondrial carrier domain"/>
    <property type="match status" value="1"/>
</dbReference>
<dbReference type="Pfam" id="PF00153">
    <property type="entry name" value="Mito_carr"/>
    <property type="match status" value="2"/>
</dbReference>
<evidence type="ECO:0000256" key="1">
    <source>
        <dbReference type="ARBA" id="ARBA00004141"/>
    </source>
</evidence>
<dbReference type="GO" id="GO:0005739">
    <property type="term" value="C:mitochondrion"/>
    <property type="evidence" value="ECO:0007669"/>
    <property type="project" value="TreeGrafter"/>
</dbReference>
<name>A0A8S1CSY5_9INSE</name>
<dbReference type="OrthoDB" id="1924968at2759"/>
<organism evidence="7 8">
    <name type="scientific">Cloeon dipterum</name>
    <dbReference type="NCBI Taxonomy" id="197152"/>
    <lineage>
        <taxon>Eukaryota</taxon>
        <taxon>Metazoa</taxon>
        <taxon>Ecdysozoa</taxon>
        <taxon>Arthropoda</taxon>
        <taxon>Hexapoda</taxon>
        <taxon>Insecta</taxon>
        <taxon>Pterygota</taxon>
        <taxon>Palaeoptera</taxon>
        <taxon>Ephemeroptera</taxon>
        <taxon>Pisciforma</taxon>
        <taxon>Baetidae</taxon>
        <taxon>Cloeon</taxon>
    </lineage>
</organism>
<feature type="repeat" description="Solcar" evidence="5">
    <location>
        <begin position="53"/>
        <end position="137"/>
    </location>
</feature>
<dbReference type="PROSITE" id="PS50920">
    <property type="entry name" value="SOLCAR"/>
    <property type="match status" value="2"/>
</dbReference>
<dbReference type="InterPro" id="IPR018108">
    <property type="entry name" value="MCP_transmembrane"/>
</dbReference>
<evidence type="ECO:0000313" key="8">
    <source>
        <dbReference type="Proteomes" id="UP000494165"/>
    </source>
</evidence>
<evidence type="ECO:0000256" key="5">
    <source>
        <dbReference type="PROSITE-ProRule" id="PRU00282"/>
    </source>
</evidence>
<sequence>MFNLIGHIVEKEHLRGLWKGMTPSLTRTVPGVGLYFSSLHWLKGKYVEPGKELEPLQAVVLGVVARSMSGVCMIPITVIKTRYESGVYEYRGITSALRAIYKTEGVKGLCCGLVPTLFRDAPFSGLYLLFYSQTKQALPQGNYCLYGCSAFKNISQLKEVQNPKNDINCPLKNQAMKD</sequence>
<protein>
    <recommendedName>
        <fullName evidence="9">Solute carrier family 25 member 38</fullName>
    </recommendedName>
</protein>
<evidence type="ECO:0000256" key="3">
    <source>
        <dbReference type="ARBA" id="ARBA00022692"/>
    </source>
</evidence>
<dbReference type="Proteomes" id="UP000494165">
    <property type="component" value="Unassembled WGS sequence"/>
</dbReference>
<evidence type="ECO:0000256" key="2">
    <source>
        <dbReference type="ARBA" id="ARBA00006375"/>
    </source>
</evidence>
<reference evidence="7 8" key="1">
    <citation type="submission" date="2020-04" db="EMBL/GenBank/DDBJ databases">
        <authorList>
            <person name="Alioto T."/>
            <person name="Alioto T."/>
            <person name="Gomez Garrido J."/>
        </authorList>
    </citation>
    <scope>NUCLEOTIDE SEQUENCE [LARGE SCALE GENOMIC DNA]</scope>
</reference>
<evidence type="ECO:0000256" key="4">
    <source>
        <dbReference type="ARBA" id="ARBA00023136"/>
    </source>
</evidence>
<comment type="similarity">
    <text evidence="2 6">Belongs to the mitochondrial carrier (TC 2.A.29) family.</text>
</comment>
<dbReference type="PANTHER" id="PTHR46181">
    <property type="entry name" value="MITOCHONDRIAL GLYCINE TRANSPORTER"/>
    <property type="match status" value="1"/>
</dbReference>
<keyword evidence="8" id="KW-1185">Reference proteome</keyword>
<comment type="subcellular location">
    <subcellularLocation>
        <location evidence="1">Membrane</location>
        <topology evidence="1">Multi-pass membrane protein</topology>
    </subcellularLocation>
</comment>
<dbReference type="GO" id="GO:1904983">
    <property type="term" value="P:glycine import into mitochondrion"/>
    <property type="evidence" value="ECO:0007669"/>
    <property type="project" value="TreeGrafter"/>
</dbReference>
<evidence type="ECO:0000313" key="7">
    <source>
        <dbReference type="EMBL" id="CAB3368415.1"/>
    </source>
</evidence>
<evidence type="ECO:0008006" key="9">
    <source>
        <dbReference type="Google" id="ProtNLM"/>
    </source>
</evidence>
<dbReference type="PANTHER" id="PTHR46181:SF3">
    <property type="entry name" value="MITOCHONDRIAL GLYCINE TRANSPORTER"/>
    <property type="match status" value="1"/>
</dbReference>